<organism evidence="1 2">
    <name type="scientific">Agarivorans gilvus</name>
    <dbReference type="NCBI Taxonomy" id="680279"/>
    <lineage>
        <taxon>Bacteria</taxon>
        <taxon>Pseudomonadati</taxon>
        <taxon>Pseudomonadota</taxon>
        <taxon>Gammaproteobacteria</taxon>
        <taxon>Alteromonadales</taxon>
        <taxon>Alteromonadaceae</taxon>
        <taxon>Agarivorans</taxon>
    </lineage>
</organism>
<sequence>MNNEQTPAGYRTNAAGHLVPESQIKAVDLVRDELVCNMVEEAMLLQQGLAAFKAKYMAEITDFVDVSAAEHNVKFGGAKGNVSLLSYDGKFKVQRAIGEHRVFDERILAAKALLDQCIERWCADGANDNIRALVEHAFRVNKQGHIDVNEVLGLRQLSIDDEEWKAAMDALADSIQVTGTSSYLRLYKRDNNGKYQQFPLDISKL</sequence>
<evidence type="ECO:0000313" key="2">
    <source>
        <dbReference type="Proteomes" id="UP000651977"/>
    </source>
</evidence>
<name>A0ABQ1HZK3_9ALTE</name>
<keyword evidence="2" id="KW-1185">Reference proteome</keyword>
<dbReference type="RefSeq" id="WP_055732876.1">
    <property type="nucleotide sequence ID" value="NZ_BMDY01000003.1"/>
</dbReference>
<reference evidence="2" key="1">
    <citation type="journal article" date="2019" name="Int. J. Syst. Evol. Microbiol.">
        <title>The Global Catalogue of Microorganisms (GCM) 10K type strain sequencing project: providing services to taxonomists for standard genome sequencing and annotation.</title>
        <authorList>
            <consortium name="The Broad Institute Genomics Platform"/>
            <consortium name="The Broad Institute Genome Sequencing Center for Infectious Disease"/>
            <person name="Wu L."/>
            <person name="Ma J."/>
        </authorList>
    </citation>
    <scope>NUCLEOTIDE SEQUENCE [LARGE SCALE GENOMIC DNA]</scope>
    <source>
        <strain evidence="2">CGMCC 1.10131</strain>
    </source>
</reference>
<accession>A0ABQ1HZK3</accession>
<evidence type="ECO:0000313" key="1">
    <source>
        <dbReference type="EMBL" id="GGA95972.1"/>
    </source>
</evidence>
<dbReference type="InterPro" id="IPR021505">
    <property type="entry name" value="Phage_B3_Orf6"/>
</dbReference>
<dbReference type="EMBL" id="BMDY01000003">
    <property type="protein sequence ID" value="GGA95972.1"/>
    <property type="molecule type" value="Genomic_DNA"/>
</dbReference>
<gene>
    <name evidence="1" type="ORF">GCM10007414_06060</name>
</gene>
<comment type="caution">
    <text evidence="1">The sequence shown here is derived from an EMBL/GenBank/DDBJ whole genome shotgun (WGS) entry which is preliminary data.</text>
</comment>
<dbReference type="Proteomes" id="UP000651977">
    <property type="component" value="Unassembled WGS sequence"/>
</dbReference>
<dbReference type="Pfam" id="PF11363">
    <property type="entry name" value="DUF3164"/>
    <property type="match status" value="1"/>
</dbReference>
<protein>
    <submittedName>
        <fullName evidence="1">Sulfate transporter</fullName>
    </submittedName>
</protein>
<proteinExistence type="predicted"/>